<dbReference type="InterPro" id="IPR015422">
    <property type="entry name" value="PyrdxlP-dep_Trfase_small"/>
</dbReference>
<dbReference type="Pfam" id="PF00155">
    <property type="entry name" value="Aminotran_1_2"/>
    <property type="match status" value="1"/>
</dbReference>
<evidence type="ECO:0000256" key="6">
    <source>
        <dbReference type="RuleBase" id="RU000481"/>
    </source>
</evidence>
<dbReference type="GO" id="GO:0030170">
    <property type="term" value="F:pyridoxal phosphate binding"/>
    <property type="evidence" value="ECO:0007669"/>
    <property type="project" value="InterPro"/>
</dbReference>
<proteinExistence type="inferred from homology"/>
<evidence type="ECO:0000256" key="4">
    <source>
        <dbReference type="ARBA" id="ARBA00022679"/>
    </source>
</evidence>
<dbReference type="PANTHER" id="PTHR46383:SF1">
    <property type="entry name" value="ASPARTATE AMINOTRANSFERASE"/>
    <property type="match status" value="1"/>
</dbReference>
<keyword evidence="5" id="KW-0663">Pyridoxal phosphate</keyword>
<comment type="similarity">
    <text evidence="2 6">Belongs to the class-I pyridoxal-phosphate-dependent aminotransferase family.</text>
</comment>
<reference evidence="9" key="1">
    <citation type="submission" date="2017-11" db="EMBL/GenBank/DDBJ databases">
        <title>Complete Genome Sequence of Kyrpidia sp. Strain EA-1, a thermophilic, hydrogen-oxidizing Bacterium, isolated from the Azores.</title>
        <authorList>
            <person name="Reiner J.E."/>
            <person name="Lapp C.J."/>
            <person name="Bunk B."/>
            <person name="Gescher J."/>
        </authorList>
    </citation>
    <scope>NUCLEOTIDE SEQUENCE [LARGE SCALE GENOMIC DNA]</scope>
    <source>
        <strain evidence="9">EA-1</strain>
    </source>
</reference>
<dbReference type="RefSeq" id="WP_100669033.1">
    <property type="nucleotide sequence ID" value="NZ_CP024955.1"/>
</dbReference>
<evidence type="ECO:0000256" key="1">
    <source>
        <dbReference type="ARBA" id="ARBA00001933"/>
    </source>
</evidence>
<name>A0A2K8NCT7_9BACL</name>
<evidence type="ECO:0000256" key="5">
    <source>
        <dbReference type="ARBA" id="ARBA00022898"/>
    </source>
</evidence>
<keyword evidence="9" id="KW-1185">Reference proteome</keyword>
<dbReference type="InterPro" id="IPR015424">
    <property type="entry name" value="PyrdxlP-dep_Trfase"/>
</dbReference>
<dbReference type="InterPro" id="IPR015421">
    <property type="entry name" value="PyrdxlP-dep_Trfase_major"/>
</dbReference>
<dbReference type="CDD" id="cd00609">
    <property type="entry name" value="AAT_like"/>
    <property type="match status" value="1"/>
</dbReference>
<organism evidence="8 9">
    <name type="scientific">Kyrpidia spormannii</name>
    <dbReference type="NCBI Taxonomy" id="2055160"/>
    <lineage>
        <taxon>Bacteria</taxon>
        <taxon>Bacillati</taxon>
        <taxon>Bacillota</taxon>
        <taxon>Bacilli</taxon>
        <taxon>Bacillales</taxon>
        <taxon>Alicyclobacillaceae</taxon>
        <taxon>Kyrpidia</taxon>
    </lineage>
</organism>
<dbReference type="InterPro" id="IPR004838">
    <property type="entry name" value="NHTrfase_class1_PyrdxlP-BS"/>
</dbReference>
<dbReference type="FunFam" id="3.40.640.10:FF:000033">
    <property type="entry name" value="Aspartate aminotransferase"/>
    <property type="match status" value="1"/>
</dbReference>
<evidence type="ECO:0000256" key="3">
    <source>
        <dbReference type="ARBA" id="ARBA00022576"/>
    </source>
</evidence>
<dbReference type="PANTHER" id="PTHR46383">
    <property type="entry name" value="ASPARTATE AMINOTRANSFERASE"/>
    <property type="match status" value="1"/>
</dbReference>
<evidence type="ECO:0000313" key="9">
    <source>
        <dbReference type="Proteomes" id="UP000231932"/>
    </source>
</evidence>
<dbReference type="PROSITE" id="PS00105">
    <property type="entry name" value="AA_TRANSFER_CLASS_1"/>
    <property type="match status" value="1"/>
</dbReference>
<dbReference type="AlphaFoldDB" id="A0A2K8NCT7"/>
<dbReference type="Gene3D" id="3.40.640.10">
    <property type="entry name" value="Type I PLP-dependent aspartate aminotransferase-like (Major domain)"/>
    <property type="match status" value="1"/>
</dbReference>
<keyword evidence="4 6" id="KW-0808">Transferase</keyword>
<evidence type="ECO:0000313" key="8">
    <source>
        <dbReference type="EMBL" id="ATY86290.1"/>
    </source>
</evidence>
<protein>
    <recommendedName>
        <fullName evidence="6">Aminotransferase</fullName>
        <ecNumber evidence="6">2.6.1.-</ecNumber>
    </recommendedName>
</protein>
<dbReference type="GO" id="GO:0008483">
    <property type="term" value="F:transaminase activity"/>
    <property type="evidence" value="ECO:0007669"/>
    <property type="project" value="UniProtKB-KW"/>
</dbReference>
<dbReference type="InterPro" id="IPR004839">
    <property type="entry name" value="Aminotransferase_I/II_large"/>
</dbReference>
<accession>A0A2K8NCT7</accession>
<dbReference type="Proteomes" id="UP000231932">
    <property type="component" value="Chromosome"/>
</dbReference>
<dbReference type="SUPFAM" id="SSF53383">
    <property type="entry name" value="PLP-dependent transferases"/>
    <property type="match status" value="1"/>
</dbReference>
<dbReference type="EC" id="2.6.1.-" evidence="6"/>
<dbReference type="InterPro" id="IPR050596">
    <property type="entry name" value="AspAT/PAT-like"/>
</dbReference>
<dbReference type="KEGG" id="kyr:CVV65_16260"/>
<dbReference type="OrthoDB" id="9802328at2"/>
<evidence type="ECO:0000259" key="7">
    <source>
        <dbReference type="Pfam" id="PF00155"/>
    </source>
</evidence>
<gene>
    <name evidence="8" type="ORF">CVV65_16260</name>
</gene>
<keyword evidence="3 6" id="KW-0032">Aminotransferase</keyword>
<evidence type="ECO:0000256" key="2">
    <source>
        <dbReference type="ARBA" id="ARBA00007441"/>
    </source>
</evidence>
<feature type="domain" description="Aminotransferase class I/classII large" evidence="7">
    <location>
        <begin position="33"/>
        <end position="386"/>
    </location>
</feature>
<dbReference type="EMBL" id="CP024955">
    <property type="protein sequence ID" value="ATY86290.1"/>
    <property type="molecule type" value="Genomic_DNA"/>
</dbReference>
<dbReference type="GO" id="GO:0006520">
    <property type="term" value="P:amino acid metabolic process"/>
    <property type="evidence" value="ECO:0007669"/>
    <property type="project" value="InterPro"/>
</dbReference>
<comment type="cofactor">
    <cofactor evidence="1 6">
        <name>pyridoxal 5'-phosphate</name>
        <dbReference type="ChEBI" id="CHEBI:597326"/>
    </cofactor>
</comment>
<sequence>MGLSLSARARGIAPSPTLSIDAKTKAMVSRGEQVINLSVGEPDFQTPPEASLAAVGAIAAGFTKYTAVAGIMELRRRIIQKLEQENGLRYEPDEILVSVGAKHSLFNIMLTLVDPGDEVIIPAPYWVTYPEQVRLAGGVPVILPTDESTGFKVTPDQLKEALGPKTKAVILNSPSNPTGAVYRREELEALAEVLRPADCYVISDEIYEKLIYGVEHVSIASLDEQIFRKTLVVNGFSKAFSMTGWRLGYTAGPKDVIKAMTSLQSQSTSNPTSIAQKAGVVALDHFDPDVVEEFRARRDYVLERLRGMPYISCAEPEGAFYLFPNVSRLLGGRYRGQTIDTSDRLCELLLEEARVSLVPGSGFGAPNNIRLSYAVSRVDLEIAMERMEAFLGEVEH</sequence>
<dbReference type="Gene3D" id="3.90.1150.10">
    <property type="entry name" value="Aspartate Aminotransferase, domain 1"/>
    <property type="match status" value="1"/>
</dbReference>